<evidence type="ECO:0000256" key="6">
    <source>
        <dbReference type="ARBA" id="ARBA00023163"/>
    </source>
</evidence>
<comment type="function">
    <text evidence="9">Component of the Mediator complex, a coactivator involved in the regulated transcription of nearly all RNA polymerase II-dependent genes. Mediator functions as a bridge to convey information from gene-specific regulatory proteins to the basal RNA polymerase II transcription machinery. Mediator is recruited to promoters by direct interactions with regulatory proteins and serves as a scaffold for the assembly of a functional preinitiation complex with RNA polymerase II and the general transcription factors.</text>
</comment>
<comment type="subunit">
    <text evidence="9">Component of the Mediator complex.</text>
</comment>
<evidence type="ECO:0000256" key="4">
    <source>
        <dbReference type="ARBA" id="ARBA00023015"/>
    </source>
</evidence>
<evidence type="ECO:0000256" key="9">
    <source>
        <dbReference type="RuleBase" id="RU364149"/>
    </source>
</evidence>
<dbReference type="Proteomes" id="UP000509704">
    <property type="component" value="Chromosome 4"/>
</dbReference>
<dbReference type="InterPro" id="IPR021665">
    <property type="entry name" value="Mediator_Med16_N"/>
</dbReference>
<keyword evidence="6 9" id="KW-0804">Transcription</keyword>
<dbReference type="InterPro" id="IPR048338">
    <property type="entry name" value="Mediator_Med16"/>
</dbReference>
<evidence type="ECO:0000256" key="5">
    <source>
        <dbReference type="ARBA" id="ARBA00023159"/>
    </source>
</evidence>
<evidence type="ECO:0000256" key="8">
    <source>
        <dbReference type="ARBA" id="ARBA00032015"/>
    </source>
</evidence>
<evidence type="ECO:0000256" key="7">
    <source>
        <dbReference type="ARBA" id="ARBA00023242"/>
    </source>
</evidence>
<keyword evidence="7 9" id="KW-0539">Nucleus</keyword>
<evidence type="ECO:0000256" key="10">
    <source>
        <dbReference type="SAM" id="MobiDB-lite"/>
    </source>
</evidence>
<feature type="domain" description="Mediator complex subunit Med16 N-terminal" evidence="11">
    <location>
        <begin position="178"/>
        <end position="498"/>
    </location>
</feature>
<dbReference type="OrthoDB" id="4139168at2759"/>
<feature type="region of interest" description="Disordered" evidence="10">
    <location>
        <begin position="65"/>
        <end position="91"/>
    </location>
</feature>
<evidence type="ECO:0000256" key="1">
    <source>
        <dbReference type="ARBA" id="ARBA00004123"/>
    </source>
</evidence>
<evidence type="ECO:0000259" key="12">
    <source>
        <dbReference type="Pfam" id="PF20719"/>
    </source>
</evidence>
<reference evidence="13 14" key="1">
    <citation type="submission" date="2020-07" db="EMBL/GenBank/DDBJ databases">
        <title>The yeast mating-type switching endonuclease HO is a domesticated member of an unorthodox homing genetic element family.</title>
        <authorList>
            <person name="Coughlan A.Y."/>
            <person name="Lombardi L."/>
            <person name="Braun-Galleani S."/>
            <person name="Martos A.R."/>
            <person name="Galeote V."/>
            <person name="Bigey F."/>
            <person name="Dequin S."/>
            <person name="Byrne K.P."/>
            <person name="Wolfe K.H."/>
        </authorList>
    </citation>
    <scope>NUCLEOTIDE SEQUENCE [LARGE SCALE GENOMIC DNA]</scope>
    <source>
        <strain evidence="13 14">NRRL Y-6702</strain>
    </source>
</reference>
<evidence type="ECO:0000313" key="14">
    <source>
        <dbReference type="Proteomes" id="UP000509704"/>
    </source>
</evidence>
<feature type="domain" description="Mediator complex subunit 16 C-terminal" evidence="12">
    <location>
        <begin position="838"/>
        <end position="969"/>
    </location>
</feature>
<name>A0A7H9B1R4_ZYGMR</name>
<evidence type="ECO:0000256" key="3">
    <source>
        <dbReference type="ARBA" id="ARBA00019614"/>
    </source>
</evidence>
<evidence type="ECO:0000256" key="2">
    <source>
        <dbReference type="ARBA" id="ARBA00006543"/>
    </source>
</evidence>
<comment type="similarity">
    <text evidence="2 9">Belongs to the Mediator complex subunit 16 family.</text>
</comment>
<dbReference type="Pfam" id="PF11635">
    <property type="entry name" value="Med16_N"/>
    <property type="match status" value="1"/>
</dbReference>
<dbReference type="AlphaFoldDB" id="A0A7H9B1R4"/>
<keyword evidence="14" id="KW-1185">Reference proteome</keyword>
<dbReference type="PANTHER" id="PTHR13224:SF6">
    <property type="entry name" value="MEDIATOR OF RNA POLYMERASE II TRANSCRIPTION SUBUNIT 16"/>
    <property type="match status" value="1"/>
</dbReference>
<organism evidence="13 14">
    <name type="scientific">Zygotorulaspora mrakii</name>
    <name type="common">Zygosaccharomyces mrakii</name>
    <dbReference type="NCBI Taxonomy" id="42260"/>
    <lineage>
        <taxon>Eukaryota</taxon>
        <taxon>Fungi</taxon>
        <taxon>Dikarya</taxon>
        <taxon>Ascomycota</taxon>
        <taxon>Saccharomycotina</taxon>
        <taxon>Saccharomycetes</taxon>
        <taxon>Saccharomycetales</taxon>
        <taxon>Saccharomycetaceae</taxon>
        <taxon>Zygotorulaspora</taxon>
    </lineage>
</organism>
<protein>
    <recommendedName>
        <fullName evidence="3 9">Mediator of RNA polymerase II transcription subunit 16</fullName>
    </recommendedName>
    <alternativeName>
        <fullName evidence="8 9">Mediator complex subunit 16</fullName>
    </alternativeName>
</protein>
<gene>
    <name evidence="9" type="primary">MED16</name>
    <name evidence="13" type="ORF">HG535_0D00310</name>
</gene>
<dbReference type="Pfam" id="PF20719">
    <property type="entry name" value="Med16_C"/>
    <property type="match status" value="1"/>
</dbReference>
<accession>A0A7H9B1R4</accession>
<proteinExistence type="inferred from homology"/>
<dbReference type="PANTHER" id="PTHR13224">
    <property type="entry name" value="THYROID HORMONE RECEPTOR-ASSOCIATED PROTEIN-RELATED"/>
    <property type="match status" value="1"/>
</dbReference>
<dbReference type="InterPro" id="IPR048339">
    <property type="entry name" value="Mediator_Med16_C"/>
</dbReference>
<dbReference type="GO" id="GO:0045893">
    <property type="term" value="P:positive regulation of DNA-templated transcription"/>
    <property type="evidence" value="ECO:0007669"/>
    <property type="project" value="TreeGrafter"/>
</dbReference>
<comment type="subcellular location">
    <subcellularLocation>
        <location evidence="1 9">Nucleus</location>
    </subcellularLocation>
</comment>
<keyword evidence="5 9" id="KW-0010">Activator</keyword>
<evidence type="ECO:0000313" key="13">
    <source>
        <dbReference type="EMBL" id="QLG72324.1"/>
    </source>
</evidence>
<keyword evidence="4 9" id="KW-0805">Transcription regulation</keyword>
<dbReference type="EMBL" id="CP058607">
    <property type="protein sequence ID" value="QLG72324.1"/>
    <property type="molecule type" value="Genomic_DNA"/>
</dbReference>
<sequence length="972" mass="110534">MNILGQDLVSWSKTGLIAYGDSKSTEGNLYITFLEVVNGTNYRFHPPQGYVIHPQLHDTPQVFSAGSTTSAQPSNGTHSGNAMGSTPNYISSGGSDKHPHRFFYNISSIHWNNWFSLPGDMLAVCDEIGNMTMLISGQSPEGPSTIDKLTMLFQDNVYKIFNHVMPLRPASSIIEKLERKRTKKEYHTAILDFQWFSSSKPIIASQFCVFDSDANMYRNKAQQLPPFGVFHPPFMKYACVAVRKNGQIDFWYQFSNSKDHKKITSQLFDSQNTNVVEHEWLQFAKITPISEEQCMLISTYSRLSKRLCFFKLQMNWNVNTTNQKILNDPSLKITHILESPLDSIDDEGHVLELTHFHVLSKSPLEKIPVCDILLIYNICETDKSLLKRFRLVLTRISPVLINVLKSTSTSEEISNDIQLSKRFNLHNLGNMVLFSKVVSVTSEMLDGFATFYFQDGSIQSYNQNDRKFESERLQSQIKEGKSRGIITSILSAGFHYPKLPSSCAIEWMRVSPAMSGVIFKLEKEDTPIFYCIQGEEFSDSSKDLVIATAFAFGFVASIHRQLSSEDLSIACKTHVMKIAKHDEERAMDFVTSLMACIYTFFNVSPDARKEIMDKMISSRPIQKTMLLQLELGSCFKPNNIYDMARVVMSLRNVLFAFNGVARNLHFAIEQLSNSAIQQPNGKSFQTSFSKQDLVHSLIPLAKWFVKFVTFLVQEVILLINNPQEKQNTLVLGVFGARMPRTLILSILNEIKKVTHMVTKFPETTYPVLNESSNFLKMVLGESPVNFEKFETFLVDVNNKFTAFNEQQPSSTREPSLLVRAQIPPDVSKIGDFLLAYSNNAVISHIKATTVYFSDTSGLRISINEFFQPQIYKLLKPLEEGLVVDTKDLPEHFRTSKSFCKMDFDAISYDRLTQDEITSGKLKRCCRCGYVTRAGYVISYNKTIVPTSIQTKRWPTMHSRICICSGFLYELQI</sequence>
<dbReference type="GO" id="GO:0016592">
    <property type="term" value="C:mediator complex"/>
    <property type="evidence" value="ECO:0007669"/>
    <property type="project" value="InterPro"/>
</dbReference>
<evidence type="ECO:0000259" key="11">
    <source>
        <dbReference type="Pfam" id="PF11635"/>
    </source>
</evidence>